<dbReference type="PROSITE" id="PS50888">
    <property type="entry name" value="BHLH"/>
    <property type="match status" value="1"/>
</dbReference>
<evidence type="ECO:0000313" key="10">
    <source>
        <dbReference type="EMBL" id="KAG8445677.1"/>
    </source>
</evidence>
<dbReference type="EMBL" id="JAACNH010000004">
    <property type="protein sequence ID" value="KAG8445677.1"/>
    <property type="molecule type" value="Genomic_DNA"/>
</dbReference>
<evidence type="ECO:0000256" key="3">
    <source>
        <dbReference type="ARBA" id="ARBA00023015"/>
    </source>
</evidence>
<dbReference type="GO" id="GO:0000978">
    <property type="term" value="F:RNA polymerase II cis-regulatory region sequence-specific DNA binding"/>
    <property type="evidence" value="ECO:0007669"/>
    <property type="project" value="TreeGrafter"/>
</dbReference>
<feature type="domain" description="BHLH" evidence="9">
    <location>
        <begin position="109"/>
        <end position="163"/>
    </location>
</feature>
<reference evidence="10" key="1">
    <citation type="thesis" date="2020" institute="ProQuest LLC" country="789 East Eisenhower Parkway, Ann Arbor, MI, USA">
        <title>Comparative Genomics and Chromosome Evolution.</title>
        <authorList>
            <person name="Mudd A.B."/>
        </authorList>
    </citation>
    <scope>NUCLEOTIDE SEQUENCE</scope>
    <source>
        <strain evidence="10">Female2</strain>
        <tissue evidence="10">Blood</tissue>
    </source>
</reference>
<evidence type="ECO:0000256" key="2">
    <source>
        <dbReference type="ARBA" id="ARBA00022782"/>
    </source>
</evidence>
<dbReference type="SMART" id="SM00353">
    <property type="entry name" value="HLH"/>
    <property type="match status" value="1"/>
</dbReference>
<keyword evidence="1" id="KW-0217">Developmental protein</keyword>
<dbReference type="Pfam" id="PF00010">
    <property type="entry name" value="HLH"/>
    <property type="match status" value="1"/>
</dbReference>
<dbReference type="GO" id="GO:0030154">
    <property type="term" value="P:cell differentiation"/>
    <property type="evidence" value="ECO:0007669"/>
    <property type="project" value="UniProtKB-KW"/>
</dbReference>
<organism evidence="10 11">
    <name type="scientific">Hymenochirus boettgeri</name>
    <name type="common">Congo dwarf clawed frog</name>
    <dbReference type="NCBI Taxonomy" id="247094"/>
    <lineage>
        <taxon>Eukaryota</taxon>
        <taxon>Metazoa</taxon>
        <taxon>Chordata</taxon>
        <taxon>Craniata</taxon>
        <taxon>Vertebrata</taxon>
        <taxon>Euteleostomi</taxon>
        <taxon>Amphibia</taxon>
        <taxon>Batrachia</taxon>
        <taxon>Anura</taxon>
        <taxon>Pipoidea</taxon>
        <taxon>Pipidae</taxon>
        <taxon>Pipinae</taxon>
        <taxon>Hymenochirus</taxon>
    </lineage>
</organism>
<dbReference type="Proteomes" id="UP000812440">
    <property type="component" value="Chromosome 5"/>
</dbReference>
<proteinExistence type="predicted"/>
<protein>
    <recommendedName>
        <fullName evidence="7">Mesogenin-1</fullName>
    </recommendedName>
</protein>
<evidence type="ECO:0000259" key="9">
    <source>
        <dbReference type="PROSITE" id="PS50888"/>
    </source>
</evidence>
<evidence type="ECO:0000256" key="6">
    <source>
        <dbReference type="ARBA" id="ARBA00023242"/>
    </source>
</evidence>
<dbReference type="AlphaFoldDB" id="A0A8T2JQK6"/>
<dbReference type="PANTHER" id="PTHR20937:SF4">
    <property type="entry name" value="MESOGENIN-1"/>
    <property type="match status" value="1"/>
</dbReference>
<dbReference type="PANTHER" id="PTHR20937">
    <property type="entry name" value="IP14615P"/>
    <property type="match status" value="1"/>
</dbReference>
<dbReference type="GO" id="GO:0001707">
    <property type="term" value="P:mesoderm formation"/>
    <property type="evidence" value="ECO:0007669"/>
    <property type="project" value="TreeGrafter"/>
</dbReference>
<dbReference type="Gene3D" id="4.10.280.10">
    <property type="entry name" value="Helix-loop-helix DNA-binding domain"/>
    <property type="match status" value="1"/>
</dbReference>
<keyword evidence="2" id="KW-0221">Differentiation</keyword>
<gene>
    <name evidence="10" type="ORF">GDO86_010451</name>
</gene>
<keyword evidence="5" id="KW-0804">Transcription</keyword>
<dbReference type="GO" id="GO:0005634">
    <property type="term" value="C:nucleus"/>
    <property type="evidence" value="ECO:0007669"/>
    <property type="project" value="TreeGrafter"/>
</dbReference>
<feature type="compositionally biased region" description="Polar residues" evidence="8">
    <location>
        <begin position="36"/>
        <end position="63"/>
    </location>
</feature>
<name>A0A8T2JQK6_9PIPI</name>
<dbReference type="InterPro" id="IPR011598">
    <property type="entry name" value="bHLH_dom"/>
</dbReference>
<comment type="caution">
    <text evidence="10">The sequence shown here is derived from an EMBL/GenBank/DDBJ whole genome shotgun (WGS) entry which is preliminary data.</text>
</comment>
<dbReference type="OrthoDB" id="10063280at2759"/>
<evidence type="ECO:0000256" key="4">
    <source>
        <dbReference type="ARBA" id="ARBA00023125"/>
    </source>
</evidence>
<keyword evidence="4" id="KW-0238">DNA-binding</keyword>
<dbReference type="SUPFAM" id="SSF47459">
    <property type="entry name" value="HLH, helix-loop-helix DNA-binding domain"/>
    <property type="match status" value="1"/>
</dbReference>
<evidence type="ECO:0000256" key="5">
    <source>
        <dbReference type="ARBA" id="ARBA00023163"/>
    </source>
</evidence>
<keyword evidence="6" id="KW-0539">Nucleus</keyword>
<sequence>MDTLHYPLVKMEEDYALSPCYNNSWDWKRNVENYSVSQTPSPQSLSPAVSFESPYSSGSQSQGMEEMPCSSEMGPYSLLHYPTHCQHQEESNGNPIQRKHGLKVSMTTQRRRKASEREKMRMRAIAEALHTLRKNLPPIYSQGRQPLTKIQTLKCTINYISELSNLLQCSPRHDIGQ</sequence>
<keyword evidence="3" id="KW-0805">Transcription regulation</keyword>
<evidence type="ECO:0000256" key="1">
    <source>
        <dbReference type="ARBA" id="ARBA00022473"/>
    </source>
</evidence>
<evidence type="ECO:0000256" key="7">
    <source>
        <dbReference type="ARBA" id="ARBA00039844"/>
    </source>
</evidence>
<dbReference type="GO" id="GO:0000981">
    <property type="term" value="F:DNA-binding transcription factor activity, RNA polymerase II-specific"/>
    <property type="evidence" value="ECO:0007669"/>
    <property type="project" value="TreeGrafter"/>
</dbReference>
<feature type="region of interest" description="Disordered" evidence="8">
    <location>
        <begin position="36"/>
        <end position="69"/>
    </location>
</feature>
<evidence type="ECO:0000256" key="8">
    <source>
        <dbReference type="SAM" id="MobiDB-lite"/>
    </source>
</evidence>
<accession>A0A8T2JQK6</accession>
<dbReference type="InterPro" id="IPR036638">
    <property type="entry name" value="HLH_DNA-bd_sf"/>
</dbReference>
<keyword evidence="11" id="KW-1185">Reference proteome</keyword>
<evidence type="ECO:0000313" key="11">
    <source>
        <dbReference type="Proteomes" id="UP000812440"/>
    </source>
</evidence>
<dbReference type="InterPro" id="IPR040259">
    <property type="entry name" value="Mesogenin/MesP"/>
</dbReference>
<dbReference type="GO" id="GO:0046983">
    <property type="term" value="F:protein dimerization activity"/>
    <property type="evidence" value="ECO:0007669"/>
    <property type="project" value="InterPro"/>
</dbReference>